<name>A0ABU3T220_9ALTE</name>
<accession>A0ABU3T220</accession>
<dbReference type="RefSeq" id="WP_316027805.1">
    <property type="nucleotide sequence ID" value="NZ_JAWDIO010000002.1"/>
</dbReference>
<keyword evidence="9" id="KW-1185">Reference proteome</keyword>
<keyword evidence="2 4" id="KW-0472">Membrane</keyword>
<proteinExistence type="inferred from homology"/>
<dbReference type="Pfam" id="PF07715">
    <property type="entry name" value="Plug"/>
    <property type="match status" value="1"/>
</dbReference>
<dbReference type="PANTHER" id="PTHR40980">
    <property type="entry name" value="PLUG DOMAIN-CONTAINING PROTEIN"/>
    <property type="match status" value="1"/>
</dbReference>
<dbReference type="Gene3D" id="2.170.130.10">
    <property type="entry name" value="TonB-dependent receptor, plug domain"/>
    <property type="match status" value="1"/>
</dbReference>
<dbReference type="Proteomes" id="UP001247805">
    <property type="component" value="Unassembled WGS sequence"/>
</dbReference>
<feature type="chain" id="PRO_5046432909" evidence="5">
    <location>
        <begin position="28"/>
        <end position="1071"/>
    </location>
</feature>
<dbReference type="SUPFAM" id="SSF56935">
    <property type="entry name" value="Porins"/>
    <property type="match status" value="1"/>
</dbReference>
<feature type="domain" description="TonB-dependent receptor plug" evidence="7">
    <location>
        <begin position="63"/>
        <end position="171"/>
    </location>
</feature>
<comment type="subcellular location">
    <subcellularLocation>
        <location evidence="1 4">Cell outer membrane</location>
    </subcellularLocation>
</comment>
<evidence type="ECO:0000256" key="2">
    <source>
        <dbReference type="ARBA" id="ARBA00023136"/>
    </source>
</evidence>
<evidence type="ECO:0000313" key="8">
    <source>
        <dbReference type="EMBL" id="MDU0356311.1"/>
    </source>
</evidence>
<evidence type="ECO:0000313" key="9">
    <source>
        <dbReference type="Proteomes" id="UP001247805"/>
    </source>
</evidence>
<keyword evidence="4" id="KW-0798">TonB box</keyword>
<dbReference type="InterPro" id="IPR036942">
    <property type="entry name" value="Beta-barrel_TonB_sf"/>
</dbReference>
<comment type="similarity">
    <text evidence="4">Belongs to the TonB-dependent receptor family.</text>
</comment>
<keyword evidence="5" id="KW-0732">Signal</keyword>
<evidence type="ECO:0000256" key="4">
    <source>
        <dbReference type="RuleBase" id="RU003357"/>
    </source>
</evidence>
<comment type="caution">
    <text evidence="8">The sequence shown here is derived from an EMBL/GenBank/DDBJ whole genome shotgun (WGS) entry which is preliminary data.</text>
</comment>
<evidence type="ECO:0000256" key="3">
    <source>
        <dbReference type="ARBA" id="ARBA00023237"/>
    </source>
</evidence>
<keyword evidence="3" id="KW-0998">Cell outer membrane</keyword>
<gene>
    <name evidence="8" type="ORF">RS130_22640</name>
</gene>
<evidence type="ECO:0000259" key="6">
    <source>
        <dbReference type="Pfam" id="PF00593"/>
    </source>
</evidence>
<dbReference type="InterPro" id="IPR012910">
    <property type="entry name" value="Plug_dom"/>
</dbReference>
<dbReference type="Pfam" id="PF00593">
    <property type="entry name" value="TonB_dep_Rec_b-barrel"/>
    <property type="match status" value="1"/>
</dbReference>
<evidence type="ECO:0000259" key="7">
    <source>
        <dbReference type="Pfam" id="PF07715"/>
    </source>
</evidence>
<feature type="domain" description="TonB-dependent receptor-like beta-barrel" evidence="6">
    <location>
        <begin position="876"/>
        <end position="1064"/>
    </location>
</feature>
<protein>
    <submittedName>
        <fullName evidence="8">TonB-dependent receptor plug domain-containing protein</fullName>
    </submittedName>
</protein>
<dbReference type="EMBL" id="JAWDIO010000002">
    <property type="protein sequence ID" value="MDU0356311.1"/>
    <property type="molecule type" value="Genomic_DNA"/>
</dbReference>
<feature type="signal peptide" evidence="5">
    <location>
        <begin position="1"/>
        <end position="27"/>
    </location>
</feature>
<reference evidence="8 9" key="1">
    <citation type="submission" date="2023-10" db="EMBL/GenBank/DDBJ databases">
        <title>Glaciecola aquimarina strain GGW-M5 nov., isolated from a coastal seawater.</title>
        <authorList>
            <person name="Bayburt H."/>
            <person name="Kim J.M."/>
            <person name="Choi B.J."/>
            <person name="Jeon C.O."/>
        </authorList>
    </citation>
    <scope>NUCLEOTIDE SEQUENCE [LARGE SCALE GENOMIC DNA]</scope>
    <source>
        <strain evidence="8 9">KCTC 32108</strain>
    </source>
</reference>
<evidence type="ECO:0000256" key="1">
    <source>
        <dbReference type="ARBA" id="ARBA00004442"/>
    </source>
</evidence>
<dbReference type="PANTHER" id="PTHR40980:SF3">
    <property type="entry name" value="TONB-DEPENDENT RECEPTOR-LIKE BETA-BARREL DOMAIN-CONTAINING PROTEIN"/>
    <property type="match status" value="1"/>
</dbReference>
<organism evidence="8 9">
    <name type="scientific">Paraglaciecola aquimarina</name>
    <dbReference type="NCBI Taxonomy" id="1235557"/>
    <lineage>
        <taxon>Bacteria</taxon>
        <taxon>Pseudomonadati</taxon>
        <taxon>Pseudomonadota</taxon>
        <taxon>Gammaproteobacteria</taxon>
        <taxon>Alteromonadales</taxon>
        <taxon>Alteromonadaceae</taxon>
        <taxon>Paraglaciecola</taxon>
    </lineage>
</organism>
<evidence type="ECO:0000256" key="5">
    <source>
        <dbReference type="SAM" id="SignalP"/>
    </source>
</evidence>
<sequence>MKYNFKLNTISAGVLASLMALPLIAQEAETANTQTDDDIEVIEVSGFKSSLQKAMNAKRFADTVTDSIHAEDVGKSTDQNIADALSRVTGVTVQEEAGEGTRISIRGAGPSLNQISVNGVALTGGLSTDGSNAGATNDNSVDLSSFSSDILSSIDVVKTAAADQDEGSLGGSVTLRTVQPLDLKKSRRSFTIEGRYNEFSDETDSRMNFSFSDKFMDEKLGFIITASKDNQKTRQDRISTDWSEGVLPIADWEANSGRKATDLATGQPIRVLNYLRDDEGGYMLDEGGNRVTESIDTLTNYDASSQTLHEGDLYVAAREIVDFGLNTDERERLSVSTGIQYRPTDNLDIQLDLTHTEQDIFQDNQLLRMNIAPVNQLLADTDVNVVDRSTNTLEKSFGRAITGGFLRNNGLREVDTDVASLRIDYSINDDLNMKVLAGYSRTTDETPDQGEDNRFISIGTNTWGTAGREAVMAMPIYEDVGYDCTSGSLADCSYFTGTTPGEFDALDGTANLVTSRFNPFDMQHNHLGALTLRNNKLKDESKSLFVDFDYALDSDYFTSVEFGVKWSDRAKSVHIQNLTTTNGQELYDPDDPDATVDPRGLGTIKLSDILSGEAFPFDNFAEDIQADRDAAFFGGWPMLSSERALELVGGKKSSDLAIRESNAGSRDIQTETTAAYVKVNFEAMDGRLTGNLGMRFIKDKSEATGLGGIDFIRPPQMIDPYDLLVTRQLGNMDLPACPDAAMGQYLGNNDVRGIPANDDQLRDCWAWQVTHAFNRTDEGTFPYDNETGEWLVKGADGQTGPDVNRIFFADYTNGIPVITQNNELPAQVFDNDGNLVDTNAGLWLRFGSAGQIWPWIDRTTTFTTPLFDDIGEQVRRRTALVTNTGENDMVLPSLNLNYAINEEMIGRFAISRTMTRPRFDSLNPRTQLTENQWGASYGSAGNTQLKPLESTNVDFSYEWYFNSSSMVSVALFFKKMENFEQSVLIPYHYKNVKEDYNLESADLLLDFDPNRAPGDEDNCMPLRYSAGWISQWTLECDVVNVNTVRNGAGADIRGLEFGYTQNYDFLPVLFI</sequence>
<dbReference type="InterPro" id="IPR000531">
    <property type="entry name" value="Beta-barrel_TonB"/>
</dbReference>
<dbReference type="InterPro" id="IPR037066">
    <property type="entry name" value="Plug_dom_sf"/>
</dbReference>
<keyword evidence="8" id="KW-0675">Receptor</keyword>
<dbReference type="Gene3D" id="2.40.170.20">
    <property type="entry name" value="TonB-dependent receptor, beta-barrel domain"/>
    <property type="match status" value="2"/>
</dbReference>